<evidence type="ECO:0000313" key="2">
    <source>
        <dbReference type="Proteomes" id="UP000191897"/>
    </source>
</evidence>
<sequence>MKEAVSQDEKANIEASLVKPAQQVVPLQDLMQEYPVEEASKTEAKREGSHCSVVEFCHR</sequence>
<evidence type="ECO:0000313" key="1">
    <source>
        <dbReference type="EMBL" id="CUX67781.1"/>
    </source>
</evidence>
<protein>
    <submittedName>
        <fullName evidence="1">Uncharacterized protein</fullName>
    </submittedName>
</protein>
<reference evidence="1 2" key="1">
    <citation type="submission" date="2016-01" db="EMBL/GenBank/DDBJ databases">
        <authorList>
            <person name="Oliw E.H."/>
        </authorList>
    </citation>
    <scope>NUCLEOTIDE SEQUENCE [LARGE SCALE GENOMIC DNA]</scope>
    <source>
        <strain evidence="1 2">Kerr 14</strain>
    </source>
</reference>
<organism evidence="1 2">
    <name type="scientific">Agrobacterium tumefaciens str. Kerr 14</name>
    <dbReference type="NCBI Taxonomy" id="1183424"/>
    <lineage>
        <taxon>Bacteria</taxon>
        <taxon>Pseudomonadati</taxon>
        <taxon>Pseudomonadota</taxon>
        <taxon>Alphaproteobacteria</taxon>
        <taxon>Hyphomicrobiales</taxon>
        <taxon>Rhizobiaceae</taxon>
        <taxon>Rhizobium/Agrobacterium group</taxon>
        <taxon>Agrobacterium</taxon>
        <taxon>Agrobacterium tumefaciens complex</taxon>
    </lineage>
</organism>
<dbReference type="AlphaFoldDB" id="A0A1S7SEC7"/>
<name>A0A1S7SEC7_AGRTU</name>
<dbReference type="Proteomes" id="UP000191897">
    <property type="component" value="Unassembled WGS sequence"/>
</dbReference>
<accession>A0A1S7SEC7</accession>
<dbReference type="EMBL" id="FBWC01000042">
    <property type="protein sequence ID" value="CUX67781.1"/>
    <property type="molecule type" value="Genomic_DNA"/>
</dbReference>
<proteinExistence type="predicted"/>
<gene>
    <name evidence="1" type="ORF">AGR4C_pb30004</name>
</gene>